<keyword evidence="1" id="KW-0032">Aminotransferase</keyword>
<dbReference type="AlphaFoldDB" id="A0A7R8ZU61"/>
<dbReference type="Gene3D" id="3.40.640.10">
    <property type="entry name" value="Type I PLP-dependent aspartate aminotransferase-like (Major domain)"/>
    <property type="match status" value="1"/>
</dbReference>
<dbReference type="GO" id="GO:0004141">
    <property type="term" value="F:dethiobiotin synthase activity"/>
    <property type="evidence" value="ECO:0007669"/>
    <property type="project" value="TreeGrafter"/>
</dbReference>
<dbReference type="OrthoDB" id="10261433at2759"/>
<reference evidence="3" key="1">
    <citation type="submission" date="2020-11" db="EMBL/GenBank/DDBJ databases">
        <authorList>
            <person name="Tran Van P."/>
        </authorList>
    </citation>
    <scope>NUCLEOTIDE SEQUENCE</scope>
</reference>
<dbReference type="PANTHER" id="PTHR42684">
    <property type="entry name" value="ADENOSYLMETHIONINE-8-AMINO-7-OXONONANOATE AMINOTRANSFERASE"/>
    <property type="match status" value="1"/>
</dbReference>
<dbReference type="Pfam" id="PF00202">
    <property type="entry name" value="Aminotran_3"/>
    <property type="match status" value="1"/>
</dbReference>
<dbReference type="GO" id="GO:0030170">
    <property type="term" value="F:pyridoxal phosphate binding"/>
    <property type="evidence" value="ECO:0007669"/>
    <property type="project" value="InterPro"/>
</dbReference>
<protein>
    <submittedName>
        <fullName evidence="3">Uncharacterized protein</fullName>
    </submittedName>
</protein>
<dbReference type="PANTHER" id="PTHR42684:SF3">
    <property type="entry name" value="ADENOSYLMETHIONINE-8-AMINO-7-OXONONANOATE AMINOTRANSFERASE"/>
    <property type="match status" value="1"/>
</dbReference>
<sequence length="144" mass="15591">MQAQLEQLEHVLFGGVSHPGAITLGEKLLACLPENQARLFFSDNGSTAIEVALKMSVQYHLNKGQKRSGVIAFEQAYHGDTFGAMAASGIGLYNEVFANHLLPVNRIPIPSNTNIDALCEELTQLIEKQQPAAFIFEPLVQGAA</sequence>
<evidence type="ECO:0000256" key="2">
    <source>
        <dbReference type="ARBA" id="ARBA00022679"/>
    </source>
</evidence>
<evidence type="ECO:0000256" key="1">
    <source>
        <dbReference type="ARBA" id="ARBA00022576"/>
    </source>
</evidence>
<proteinExistence type="predicted"/>
<name>A0A7R8ZU61_9CRUS</name>
<dbReference type="InterPro" id="IPR015424">
    <property type="entry name" value="PyrdxlP-dep_Trfase"/>
</dbReference>
<dbReference type="SUPFAM" id="SSF53383">
    <property type="entry name" value="PLP-dependent transferases"/>
    <property type="match status" value="1"/>
</dbReference>
<organism evidence="3">
    <name type="scientific">Cyprideis torosa</name>
    <dbReference type="NCBI Taxonomy" id="163714"/>
    <lineage>
        <taxon>Eukaryota</taxon>
        <taxon>Metazoa</taxon>
        <taxon>Ecdysozoa</taxon>
        <taxon>Arthropoda</taxon>
        <taxon>Crustacea</taxon>
        <taxon>Oligostraca</taxon>
        <taxon>Ostracoda</taxon>
        <taxon>Podocopa</taxon>
        <taxon>Podocopida</taxon>
        <taxon>Cytherocopina</taxon>
        <taxon>Cytheroidea</taxon>
        <taxon>Cytherideidae</taxon>
        <taxon>Cyprideis</taxon>
    </lineage>
</organism>
<dbReference type="GO" id="GO:0004015">
    <property type="term" value="F:adenosylmethionine-8-amino-7-oxononanoate transaminase activity"/>
    <property type="evidence" value="ECO:0007669"/>
    <property type="project" value="TreeGrafter"/>
</dbReference>
<accession>A0A7R8ZU61</accession>
<keyword evidence="2" id="KW-0808">Transferase</keyword>
<feature type="non-terminal residue" evidence="3">
    <location>
        <position position="144"/>
    </location>
</feature>
<gene>
    <name evidence="3" type="ORF">CTOB1V02_LOCUS14437</name>
</gene>
<dbReference type="InterPro" id="IPR005814">
    <property type="entry name" value="Aminotrans_3"/>
</dbReference>
<evidence type="ECO:0000313" key="3">
    <source>
        <dbReference type="EMBL" id="CAD7236622.1"/>
    </source>
</evidence>
<dbReference type="InterPro" id="IPR015421">
    <property type="entry name" value="PyrdxlP-dep_Trfase_major"/>
</dbReference>
<dbReference type="EMBL" id="OB680500">
    <property type="protein sequence ID" value="CAD7236622.1"/>
    <property type="molecule type" value="Genomic_DNA"/>
</dbReference>
<dbReference type="GO" id="GO:0009102">
    <property type="term" value="P:biotin biosynthetic process"/>
    <property type="evidence" value="ECO:0007669"/>
    <property type="project" value="TreeGrafter"/>
</dbReference>
<dbReference type="GO" id="GO:0005739">
    <property type="term" value="C:mitochondrion"/>
    <property type="evidence" value="ECO:0007669"/>
    <property type="project" value="TreeGrafter"/>
</dbReference>